<dbReference type="PANTHER" id="PTHR24134">
    <property type="entry name" value="ANKYRIN REPEAT-CONTAINING PROTEIN DDB_G0279043"/>
    <property type="match status" value="1"/>
</dbReference>
<proteinExistence type="predicted"/>
<reference evidence="4" key="1">
    <citation type="submission" date="2018-05" db="EMBL/GenBank/DDBJ databases">
        <authorList>
            <person name="Lanie J.A."/>
            <person name="Ng W.-L."/>
            <person name="Kazmierczak K.M."/>
            <person name="Andrzejewski T.M."/>
            <person name="Davidsen T.M."/>
            <person name="Wayne K.J."/>
            <person name="Tettelin H."/>
            <person name="Glass J.I."/>
            <person name="Rusch D."/>
            <person name="Podicherti R."/>
            <person name="Tsui H.-C.T."/>
            <person name="Winkler M.E."/>
        </authorList>
    </citation>
    <scope>NUCLEOTIDE SEQUENCE</scope>
</reference>
<dbReference type="Pfam" id="PF12796">
    <property type="entry name" value="Ank_2"/>
    <property type="match status" value="3"/>
</dbReference>
<dbReference type="PANTHER" id="PTHR24134:SF9">
    <property type="entry name" value="ANKYRIN REPEAT AND SOCS BOX PROTEIN 8"/>
    <property type="match status" value="1"/>
</dbReference>
<evidence type="ECO:0000256" key="1">
    <source>
        <dbReference type="ARBA" id="ARBA00022737"/>
    </source>
</evidence>
<dbReference type="Gene3D" id="1.25.40.20">
    <property type="entry name" value="Ankyrin repeat-containing domain"/>
    <property type="match status" value="5"/>
</dbReference>
<evidence type="ECO:0000256" key="3">
    <source>
        <dbReference type="SAM" id="MobiDB-lite"/>
    </source>
</evidence>
<dbReference type="AlphaFoldDB" id="A0A381S5Q7"/>
<dbReference type="SUPFAM" id="SSF48403">
    <property type="entry name" value="Ankyrin repeat"/>
    <property type="match status" value="2"/>
</dbReference>
<keyword evidence="1" id="KW-0677">Repeat</keyword>
<dbReference type="Pfam" id="PF13637">
    <property type="entry name" value="Ank_4"/>
    <property type="match status" value="1"/>
</dbReference>
<dbReference type="EMBL" id="UINC01002639">
    <property type="protein sequence ID" value="SUZ98794.1"/>
    <property type="molecule type" value="Genomic_DNA"/>
</dbReference>
<organism evidence="4">
    <name type="scientific">marine metagenome</name>
    <dbReference type="NCBI Taxonomy" id="408172"/>
    <lineage>
        <taxon>unclassified sequences</taxon>
        <taxon>metagenomes</taxon>
        <taxon>ecological metagenomes</taxon>
    </lineage>
</organism>
<feature type="region of interest" description="Disordered" evidence="3">
    <location>
        <begin position="446"/>
        <end position="473"/>
    </location>
</feature>
<sequence length="596" mass="63073">MIGREVSLKVAGLLCFSLLILAGTPGDSPVADAAMMGDLDEVRLLLSGGADVNAAHADGMTALHWAAENAHTEMSSLLVAAGANLEAVTRIGGYTPLHLATRKGSRGVASSLLEAGADPRAETETGKVTPLHFAAAAGEVGLTSSLIAHGVDVDVRESTWGQTPLIFASSAGHLDVVHVLLSNGADASLTTKVVDIPVLDEVDRTARAVRNEMLEAFKSAAMGGPSWRPEPSQVRAAVQAAQQVQRSLTSVSDAPEREEQPGAQLEAPLGYTELVGRQGGLTPLLHAVREGHVDIVLALVDFGADINQVSDGDRTSPILMATINGHFDLALLLLDHGADPTVASDAGVTPLFSSLNTHWAPKSRYPQQHAYRQQDATYLDVMKRLLEAGVDPNVRLRKHIWYMSYTFDLLRVNTIGATPFWRAAYATDVDAMKLLVEYGSDYGVPTLKPPGRGRGGSSSSEDPSGLTPVPDGGPGVFPIHAASGVGYGEGYAGNSHRHVPDGWVPAVKYLIGELGVDVNARDHNGYSPVHHAAARGDNELIHYLVQQGADVTFISRRGQTTVDMANGPQQRISPFPETISLLESLGAKNNHNCLSC</sequence>
<evidence type="ECO:0000256" key="2">
    <source>
        <dbReference type="ARBA" id="ARBA00023043"/>
    </source>
</evidence>
<evidence type="ECO:0000313" key="4">
    <source>
        <dbReference type="EMBL" id="SUZ98794.1"/>
    </source>
</evidence>
<dbReference type="InterPro" id="IPR002110">
    <property type="entry name" value="Ankyrin_rpt"/>
</dbReference>
<name>A0A381S5Q7_9ZZZZ</name>
<dbReference type="PRINTS" id="PR01415">
    <property type="entry name" value="ANKYRIN"/>
</dbReference>
<protein>
    <submittedName>
        <fullName evidence="4">Uncharacterized protein</fullName>
    </submittedName>
</protein>
<dbReference type="PROSITE" id="PS50297">
    <property type="entry name" value="ANK_REP_REGION"/>
    <property type="match status" value="8"/>
</dbReference>
<gene>
    <name evidence="4" type="ORF">METZ01_LOCUS51648</name>
</gene>
<accession>A0A381S5Q7</accession>
<dbReference type="SMART" id="SM00248">
    <property type="entry name" value="ANK"/>
    <property type="match status" value="10"/>
</dbReference>
<dbReference type="InterPro" id="IPR036770">
    <property type="entry name" value="Ankyrin_rpt-contain_sf"/>
</dbReference>
<keyword evidence="2" id="KW-0040">ANK repeat</keyword>
<dbReference type="PROSITE" id="PS50088">
    <property type="entry name" value="ANK_REPEAT"/>
    <property type="match status" value="8"/>
</dbReference>